<dbReference type="PANTHER" id="PTHR47582">
    <property type="entry name" value="P450, PUTATIVE (EUROFUNG)-RELATED"/>
    <property type="match status" value="1"/>
</dbReference>
<reference evidence="7" key="2">
    <citation type="submission" date="2021-02" db="EMBL/GenBank/DDBJ databases">
        <title>Aspergillus puulaauensis MK2 genome sequence.</title>
        <authorList>
            <person name="Futagami T."/>
            <person name="Mori K."/>
            <person name="Kadooka C."/>
            <person name="Tanaka T."/>
        </authorList>
    </citation>
    <scope>NUCLEOTIDE SEQUENCE</scope>
    <source>
        <strain evidence="7">MK2</strain>
    </source>
</reference>
<comment type="similarity">
    <text evidence="2">Belongs to the cytochrome P450 family.</text>
</comment>
<dbReference type="GeneID" id="64973549"/>
<dbReference type="CDD" id="cd11040">
    <property type="entry name" value="CYP7_CYP8-like"/>
    <property type="match status" value="1"/>
</dbReference>
<evidence type="ECO:0000256" key="1">
    <source>
        <dbReference type="ARBA" id="ARBA00001971"/>
    </source>
</evidence>
<accession>A0A7R8AL39</accession>
<name>A0A7R8AL39_9EURO</name>
<evidence type="ECO:0000256" key="2">
    <source>
        <dbReference type="ARBA" id="ARBA00010617"/>
    </source>
</evidence>
<dbReference type="GO" id="GO:0020037">
    <property type="term" value="F:heme binding"/>
    <property type="evidence" value="ECO:0007669"/>
    <property type="project" value="InterPro"/>
</dbReference>
<comment type="cofactor">
    <cofactor evidence="1 6">
        <name>heme</name>
        <dbReference type="ChEBI" id="CHEBI:30413"/>
    </cofactor>
</comment>
<proteinExistence type="inferred from homology"/>
<dbReference type="InterPro" id="IPR036396">
    <property type="entry name" value="Cyt_P450_sf"/>
</dbReference>
<keyword evidence="6" id="KW-0349">Heme</keyword>
<dbReference type="OrthoDB" id="3366823at2759"/>
<dbReference type="InterPro" id="IPR002403">
    <property type="entry name" value="Cyt_P450_E_grp-IV"/>
</dbReference>
<dbReference type="AlphaFoldDB" id="A0A7R8AL39"/>
<evidence type="ECO:0000256" key="5">
    <source>
        <dbReference type="ARBA" id="ARBA00023004"/>
    </source>
</evidence>
<dbReference type="InterPro" id="IPR053007">
    <property type="entry name" value="CYP450_monoxygenase_sec-met"/>
</dbReference>
<dbReference type="EMBL" id="AP024445">
    <property type="protein sequence ID" value="BCS23544.1"/>
    <property type="molecule type" value="Genomic_DNA"/>
</dbReference>
<evidence type="ECO:0000256" key="4">
    <source>
        <dbReference type="ARBA" id="ARBA00023002"/>
    </source>
</evidence>
<dbReference type="GO" id="GO:0016705">
    <property type="term" value="F:oxidoreductase activity, acting on paired donors, with incorporation or reduction of molecular oxygen"/>
    <property type="evidence" value="ECO:0007669"/>
    <property type="project" value="InterPro"/>
</dbReference>
<gene>
    <name evidence="7" type="ORF">APUU_31769S</name>
</gene>
<dbReference type="GO" id="GO:0005506">
    <property type="term" value="F:iron ion binding"/>
    <property type="evidence" value="ECO:0007669"/>
    <property type="project" value="InterPro"/>
</dbReference>
<dbReference type="InterPro" id="IPR001128">
    <property type="entry name" value="Cyt_P450"/>
</dbReference>
<dbReference type="Pfam" id="PF00067">
    <property type="entry name" value="p450"/>
    <property type="match status" value="1"/>
</dbReference>
<organism evidence="7 8">
    <name type="scientific">Aspergillus puulaauensis</name>
    <dbReference type="NCBI Taxonomy" id="1220207"/>
    <lineage>
        <taxon>Eukaryota</taxon>
        <taxon>Fungi</taxon>
        <taxon>Dikarya</taxon>
        <taxon>Ascomycota</taxon>
        <taxon>Pezizomycotina</taxon>
        <taxon>Eurotiomycetes</taxon>
        <taxon>Eurotiomycetidae</taxon>
        <taxon>Eurotiales</taxon>
        <taxon>Aspergillaceae</taxon>
        <taxon>Aspergillus</taxon>
    </lineage>
</organism>
<keyword evidence="5 6" id="KW-0408">Iron</keyword>
<dbReference type="RefSeq" id="XP_041555738.1">
    <property type="nucleotide sequence ID" value="XM_041703010.1"/>
</dbReference>
<reference evidence="7" key="1">
    <citation type="submission" date="2021-01" db="EMBL/GenBank/DDBJ databases">
        <authorList>
            <consortium name="Aspergillus puulaauensis MK2 genome sequencing consortium"/>
            <person name="Kazuki M."/>
            <person name="Futagami T."/>
        </authorList>
    </citation>
    <scope>NUCLEOTIDE SEQUENCE</scope>
    <source>
        <strain evidence="7">MK2</strain>
    </source>
</reference>
<dbReference type="GO" id="GO:0004497">
    <property type="term" value="F:monooxygenase activity"/>
    <property type="evidence" value="ECO:0007669"/>
    <property type="project" value="InterPro"/>
</dbReference>
<evidence type="ECO:0008006" key="9">
    <source>
        <dbReference type="Google" id="ProtNLM"/>
    </source>
</evidence>
<evidence type="ECO:0000256" key="3">
    <source>
        <dbReference type="ARBA" id="ARBA00022723"/>
    </source>
</evidence>
<keyword evidence="4" id="KW-0560">Oxidoreductase</keyword>
<evidence type="ECO:0000313" key="8">
    <source>
        <dbReference type="Proteomes" id="UP000654913"/>
    </source>
</evidence>
<keyword evidence="3 6" id="KW-0479">Metal-binding</keyword>
<keyword evidence="8" id="KW-1185">Reference proteome</keyword>
<feature type="binding site" description="axial binding residue" evidence="6">
    <location>
        <position position="422"/>
    </location>
    <ligand>
        <name>heme</name>
        <dbReference type="ChEBI" id="CHEBI:30413"/>
    </ligand>
    <ligandPart>
        <name>Fe</name>
        <dbReference type="ChEBI" id="CHEBI:18248"/>
    </ligandPart>
</feature>
<dbReference type="Gene3D" id="1.10.630.10">
    <property type="entry name" value="Cytochrome P450"/>
    <property type="match status" value="1"/>
</dbReference>
<dbReference type="SUPFAM" id="SSF48264">
    <property type="entry name" value="Cytochrome P450"/>
    <property type="match status" value="1"/>
</dbReference>
<evidence type="ECO:0000256" key="6">
    <source>
        <dbReference type="PIRSR" id="PIRSR602403-1"/>
    </source>
</evidence>
<dbReference type="PRINTS" id="PR00465">
    <property type="entry name" value="EP450IV"/>
</dbReference>
<evidence type="ECO:0000313" key="7">
    <source>
        <dbReference type="EMBL" id="BCS23544.1"/>
    </source>
</evidence>
<dbReference type="Proteomes" id="UP000654913">
    <property type="component" value="Chromosome 3"/>
</dbReference>
<dbReference type="KEGG" id="apuu:APUU_31769S"/>
<dbReference type="PANTHER" id="PTHR47582:SF1">
    <property type="entry name" value="P450, PUTATIVE (EUROFUNG)-RELATED"/>
    <property type="match status" value="1"/>
</dbReference>
<protein>
    <recommendedName>
        <fullName evidence="9">Cytochrome P450</fullName>
    </recommendedName>
</protein>
<sequence>MLNEAALALAVVTILAYCLELLSRALDDPREPPRLAPRIPIIGHALGFLRYGFDYYMLTNQAANTGIYMLGCLTWKVYIAHDPRVANLLAKSKAISLRPFLRHAGKLHGTISDEAYALFDGDLADYFSKRTKELLTPGPALDDQNLRMAQQSLDEVSNMANKEPTIELFQWSKRTVMLATGASLFGAEHPFKNPSIAEAMWTWDEARPGHIFGFDPWGTGYKARTAVFAAFREYFESIPDDASEVIKERHRVLREGGLSEEDAYKLQSTLSNAYFNTIPTLFWTIHDIYCRPELLEDIRQEVSTKAVQRSRDADNGFVLDIAALQTQCHILLSALQETQRTRHAQVGMRMVIEDTLIDGKYFLKKGTALHLPAKSIHRDPSIWGSDAPEYDPYRFVPGYTGEPKTKVMPTAFLPWGSAPWLCPARQFAATEILIIVALMVLRVDLSSVDREWETQPATKSISIATLPHPKEDMRLKVSERREGIGSWSVLLGKNKIRISLSSG</sequence>